<dbReference type="PROSITE" id="PS51704">
    <property type="entry name" value="GP_PDE"/>
    <property type="match status" value="1"/>
</dbReference>
<accession>A0ABV9LVN2</accession>
<dbReference type="Pfam" id="PF03009">
    <property type="entry name" value="GDPD"/>
    <property type="match status" value="1"/>
</dbReference>
<organism evidence="2 3">
    <name type="scientific">Glaciecola siphonariae</name>
    <dbReference type="NCBI Taxonomy" id="521012"/>
    <lineage>
        <taxon>Bacteria</taxon>
        <taxon>Pseudomonadati</taxon>
        <taxon>Pseudomonadota</taxon>
        <taxon>Gammaproteobacteria</taxon>
        <taxon>Alteromonadales</taxon>
        <taxon>Alteromonadaceae</taxon>
        <taxon>Glaciecola</taxon>
    </lineage>
</organism>
<dbReference type="Proteomes" id="UP001595897">
    <property type="component" value="Unassembled WGS sequence"/>
</dbReference>
<proteinExistence type="predicted"/>
<dbReference type="PANTHER" id="PTHR46211">
    <property type="entry name" value="GLYCEROPHOSPHORYL DIESTER PHOSPHODIESTERASE"/>
    <property type="match status" value="1"/>
</dbReference>
<dbReference type="EMBL" id="JBHSGU010000002">
    <property type="protein sequence ID" value="MFC4700577.1"/>
    <property type="molecule type" value="Genomic_DNA"/>
</dbReference>
<dbReference type="InterPro" id="IPR030395">
    <property type="entry name" value="GP_PDE_dom"/>
</dbReference>
<dbReference type="SUPFAM" id="SSF51695">
    <property type="entry name" value="PLC-like phosphodiesterases"/>
    <property type="match status" value="1"/>
</dbReference>
<dbReference type="Gene3D" id="3.20.20.190">
    <property type="entry name" value="Phosphatidylinositol (PI) phosphodiesterase"/>
    <property type="match status" value="1"/>
</dbReference>
<reference evidence="3" key="1">
    <citation type="journal article" date="2019" name="Int. J. Syst. Evol. Microbiol.">
        <title>The Global Catalogue of Microorganisms (GCM) 10K type strain sequencing project: providing services to taxonomists for standard genome sequencing and annotation.</title>
        <authorList>
            <consortium name="The Broad Institute Genomics Platform"/>
            <consortium name="The Broad Institute Genome Sequencing Center for Infectious Disease"/>
            <person name="Wu L."/>
            <person name="Ma J."/>
        </authorList>
    </citation>
    <scope>NUCLEOTIDE SEQUENCE [LARGE SCALE GENOMIC DNA]</scope>
    <source>
        <strain evidence="3">KACC 12507</strain>
    </source>
</reference>
<keyword evidence="3" id="KW-1185">Reference proteome</keyword>
<protein>
    <submittedName>
        <fullName evidence="2">Glycerophosphodiester phosphodiesterase</fullName>
    </submittedName>
</protein>
<gene>
    <name evidence="2" type="ORF">ACFO4O_10435</name>
</gene>
<evidence type="ECO:0000313" key="3">
    <source>
        <dbReference type="Proteomes" id="UP001595897"/>
    </source>
</evidence>
<name>A0ABV9LVN2_9ALTE</name>
<comment type="caution">
    <text evidence="2">The sequence shown here is derived from an EMBL/GenBank/DDBJ whole genome shotgun (WGS) entry which is preliminary data.</text>
</comment>
<dbReference type="CDD" id="cd08556">
    <property type="entry name" value="GDPD"/>
    <property type="match status" value="1"/>
</dbReference>
<dbReference type="RefSeq" id="WP_382408095.1">
    <property type="nucleotide sequence ID" value="NZ_JBHSGU010000002.1"/>
</dbReference>
<evidence type="ECO:0000259" key="1">
    <source>
        <dbReference type="PROSITE" id="PS51704"/>
    </source>
</evidence>
<dbReference type="PANTHER" id="PTHR46211:SF14">
    <property type="entry name" value="GLYCEROPHOSPHODIESTER PHOSPHODIESTERASE"/>
    <property type="match status" value="1"/>
</dbReference>
<dbReference type="InterPro" id="IPR017946">
    <property type="entry name" value="PLC-like_Pdiesterase_TIM-brl"/>
</dbReference>
<evidence type="ECO:0000313" key="2">
    <source>
        <dbReference type="EMBL" id="MFC4700577.1"/>
    </source>
</evidence>
<feature type="domain" description="GP-PDE" evidence="1">
    <location>
        <begin position="1"/>
        <end position="234"/>
    </location>
</feature>
<sequence>MLVLAHRGLSAHYPENTLLAFEKAIELGAKAIECDVHQVGDEFVVFHDYSLWRLCNTQGMLLEQNIHSLKALKIAGEHPVPSLEQVVELCAHKVLLNLELKSIQDPSAFANALCQYLQSFDEADVNITLSSFNHPLLTELKAQFRDTRLATRIRYGALIAHLPNDLAQYALMMDADIAAIDAHLVNEAFVQDAHKYNIKVWCYTVNDTALLQRLFAYGVDGIFSDDAPWAISQINKL</sequence>